<evidence type="ECO:0000259" key="3">
    <source>
        <dbReference type="PROSITE" id="PS50089"/>
    </source>
</evidence>
<feature type="compositionally biased region" description="Basic and acidic residues" evidence="2">
    <location>
        <begin position="77"/>
        <end position="91"/>
    </location>
</feature>
<evidence type="ECO:0000313" key="4">
    <source>
        <dbReference type="EMBL" id="KAF9623260.1"/>
    </source>
</evidence>
<dbReference type="EMBL" id="JADFTS010000001">
    <property type="protein sequence ID" value="KAF9623260.1"/>
    <property type="molecule type" value="Genomic_DNA"/>
</dbReference>
<dbReference type="Pfam" id="PF14570">
    <property type="entry name" value="zf-RING_4"/>
    <property type="match status" value="1"/>
</dbReference>
<dbReference type="GO" id="GO:0030014">
    <property type="term" value="C:CCR4-NOT complex"/>
    <property type="evidence" value="ECO:0007669"/>
    <property type="project" value="InterPro"/>
</dbReference>
<dbReference type="GO" id="GO:0016567">
    <property type="term" value="P:protein ubiquitination"/>
    <property type="evidence" value="ECO:0007669"/>
    <property type="project" value="TreeGrafter"/>
</dbReference>
<name>A0A835M8J2_9MAGN</name>
<comment type="caution">
    <text evidence="4">The sequence shown here is derived from an EMBL/GenBank/DDBJ whole genome shotgun (WGS) entry which is preliminary data.</text>
</comment>
<feature type="region of interest" description="Disordered" evidence="2">
    <location>
        <begin position="45"/>
        <end position="138"/>
    </location>
</feature>
<reference evidence="4 5" key="1">
    <citation type="submission" date="2020-10" db="EMBL/GenBank/DDBJ databases">
        <title>The Coptis chinensis genome and diversification of protoberbering-type alkaloids.</title>
        <authorList>
            <person name="Wang B."/>
            <person name="Shu S."/>
            <person name="Song C."/>
            <person name="Liu Y."/>
        </authorList>
    </citation>
    <scope>NUCLEOTIDE SEQUENCE [LARGE SCALE GENOMIC DNA]</scope>
    <source>
        <strain evidence="4">HL-2020</strain>
        <tissue evidence="4">Leaf</tissue>
    </source>
</reference>
<feature type="domain" description="RING-type" evidence="3">
    <location>
        <begin position="266"/>
        <end position="309"/>
    </location>
</feature>
<organism evidence="4 5">
    <name type="scientific">Coptis chinensis</name>
    <dbReference type="NCBI Taxonomy" id="261450"/>
    <lineage>
        <taxon>Eukaryota</taxon>
        <taxon>Viridiplantae</taxon>
        <taxon>Streptophyta</taxon>
        <taxon>Embryophyta</taxon>
        <taxon>Tracheophyta</taxon>
        <taxon>Spermatophyta</taxon>
        <taxon>Magnoliopsida</taxon>
        <taxon>Ranunculales</taxon>
        <taxon>Ranunculaceae</taxon>
        <taxon>Coptidoideae</taxon>
        <taxon>Coptis</taxon>
    </lineage>
</organism>
<dbReference type="PROSITE" id="PS50089">
    <property type="entry name" value="ZF_RING_2"/>
    <property type="match status" value="1"/>
</dbReference>
<dbReference type="InterPro" id="IPR039515">
    <property type="entry name" value="NOT4_mRING-HC-C4C4"/>
</dbReference>
<keyword evidence="1" id="KW-0479">Metal-binding</keyword>
<evidence type="ECO:0000256" key="2">
    <source>
        <dbReference type="SAM" id="MobiDB-lite"/>
    </source>
</evidence>
<protein>
    <recommendedName>
        <fullName evidence="3">RING-type domain-containing protein</fullName>
    </recommendedName>
</protein>
<proteinExistence type="predicted"/>
<keyword evidence="1" id="KW-0862">Zinc</keyword>
<dbReference type="InterPro" id="IPR001841">
    <property type="entry name" value="Znf_RING"/>
</dbReference>
<dbReference type="Proteomes" id="UP000631114">
    <property type="component" value="Unassembled WGS sequence"/>
</dbReference>
<feature type="compositionally biased region" description="Low complexity" evidence="2">
    <location>
        <begin position="111"/>
        <end position="127"/>
    </location>
</feature>
<dbReference type="AlphaFoldDB" id="A0A835M8J2"/>
<dbReference type="CDD" id="cd16618">
    <property type="entry name" value="mRING-HC-C4C4_CNOT4"/>
    <property type="match status" value="1"/>
</dbReference>
<dbReference type="OrthoDB" id="1923159at2759"/>
<evidence type="ECO:0000256" key="1">
    <source>
        <dbReference type="PROSITE-ProRule" id="PRU00175"/>
    </source>
</evidence>
<gene>
    <name evidence="4" type="ORF">IFM89_000749</name>
</gene>
<dbReference type="GO" id="GO:0004842">
    <property type="term" value="F:ubiquitin-protein transferase activity"/>
    <property type="evidence" value="ECO:0007669"/>
    <property type="project" value="InterPro"/>
</dbReference>
<evidence type="ECO:0000313" key="5">
    <source>
        <dbReference type="Proteomes" id="UP000631114"/>
    </source>
</evidence>
<dbReference type="PANTHER" id="PTHR12603">
    <property type="entry name" value="CCR4-NOT TRANSCRIPTION COMPLEX RELATED"/>
    <property type="match status" value="1"/>
</dbReference>
<dbReference type="InterPro" id="IPR039780">
    <property type="entry name" value="Mot2"/>
</dbReference>
<keyword evidence="1" id="KW-0863">Zinc-finger</keyword>
<dbReference type="Gene3D" id="3.30.40.10">
    <property type="entry name" value="Zinc/RING finger domain, C3HC4 (zinc finger)"/>
    <property type="match status" value="1"/>
</dbReference>
<keyword evidence="5" id="KW-1185">Reference proteome</keyword>
<feature type="compositionally biased region" description="Polar residues" evidence="2">
    <location>
        <begin position="66"/>
        <end position="75"/>
    </location>
</feature>
<dbReference type="GO" id="GO:0008270">
    <property type="term" value="F:zinc ion binding"/>
    <property type="evidence" value="ECO:0007669"/>
    <property type="project" value="UniProtKB-KW"/>
</dbReference>
<dbReference type="PANTHER" id="PTHR12603:SF0">
    <property type="entry name" value="CCR4-NOT TRANSCRIPTION COMPLEX SUBUNIT 4"/>
    <property type="match status" value="1"/>
</dbReference>
<dbReference type="InterPro" id="IPR013083">
    <property type="entry name" value="Znf_RING/FYVE/PHD"/>
</dbReference>
<sequence>MGFESGKKGSVHVFAKDYGKKKRTNNRLAKLKQCKLDARREQWLSQAKNKESVDGNVSPRHVISEENGQMENSEIGSRGEENDGSSIHESDLESLANCSVSTDSRKDRPRSSCGSSSVSSSIGCYSGNFSDEEQEEEEDECVDDWETVADALTADEKQHSKDSESLSEQVIHVEPPEPPEAQPKVANKMIGVDVSKPVDIPKSECKNLTPQPAPDNRAWKRDDAFRPQSLPNLSKQYSFTKNAGRHLVHGSDICIRNNAVSLPSLCPICYEDLDVTDSSFRPCICGFKLCLFCHNRIFEVGDGRCPGCRRPYDPIDPNGVVIGIEQSFQLARSCSISQRSLGKSYH</sequence>
<dbReference type="SUPFAM" id="SSF57850">
    <property type="entry name" value="RING/U-box"/>
    <property type="match status" value="1"/>
</dbReference>
<accession>A0A835M8J2</accession>